<dbReference type="EMBL" id="UGSO01000001">
    <property type="protein sequence ID" value="SUB15437.1"/>
    <property type="molecule type" value="Genomic_DNA"/>
</dbReference>
<evidence type="ECO:0000313" key="3">
    <source>
        <dbReference type="Proteomes" id="UP000254640"/>
    </source>
</evidence>
<evidence type="ECO:0000313" key="2">
    <source>
        <dbReference type="EMBL" id="SUB15437.1"/>
    </source>
</evidence>
<keyword evidence="1" id="KW-0812">Transmembrane</keyword>
<gene>
    <name evidence="2" type="ORF">NCTC9381_01320</name>
</gene>
<sequence length="270" mass="30797">MINQNVIGGLAWLYSIFDIKLLTLIAAGFTIYFGYQKVTKKICVSYSLSTGKLYNLHLTNFVISNKRDNTVIISSINMRISNKGIIEIIKFEEPLVLKGYEAKLIDIPKYSEICDQNGLVSIDISEQLFFSVVTGGGNIIACDVENSLTLKSFENRLHKKVITFNDIVLTRKMGFIFTYRIKDKTIDVIFDKFGFITGYTPFNFNMFTEMSGESFEFFLISNGYHEHYDDYALFKVQDNLDAIVILSKSNVQKKLTDKNASKNDVKFDSV</sequence>
<dbReference type="Proteomes" id="UP000254640">
    <property type="component" value="Unassembled WGS sequence"/>
</dbReference>
<accession>A0A379AC70</accession>
<reference evidence="2 3" key="1">
    <citation type="submission" date="2018-06" db="EMBL/GenBank/DDBJ databases">
        <authorList>
            <consortium name="Pathogen Informatics"/>
            <person name="Doyle S."/>
        </authorList>
    </citation>
    <scope>NUCLEOTIDE SEQUENCE [LARGE SCALE GENOMIC DNA]</scope>
    <source>
        <strain evidence="2 3">NCTC9381</strain>
    </source>
</reference>
<keyword evidence="3" id="KW-1185">Reference proteome</keyword>
<evidence type="ECO:0000256" key="1">
    <source>
        <dbReference type="SAM" id="Phobius"/>
    </source>
</evidence>
<proteinExistence type="predicted"/>
<keyword evidence="1" id="KW-1133">Transmembrane helix</keyword>
<name>A0A379AC70_ENTAG</name>
<dbReference type="AlphaFoldDB" id="A0A379AC70"/>
<dbReference type="RefSeq" id="WP_062758840.1">
    <property type="nucleotide sequence ID" value="NZ_CP077366.1"/>
</dbReference>
<dbReference type="GeneID" id="66824930"/>
<feature type="transmembrane region" description="Helical" evidence="1">
    <location>
        <begin position="12"/>
        <end position="35"/>
    </location>
</feature>
<keyword evidence="1" id="KW-0472">Membrane</keyword>
<protein>
    <submittedName>
        <fullName evidence="2">Uncharacterized protein</fullName>
    </submittedName>
</protein>
<organism evidence="2 3">
    <name type="scientific">Enterobacter agglomerans</name>
    <name type="common">Erwinia herbicola</name>
    <name type="synonym">Pantoea agglomerans</name>
    <dbReference type="NCBI Taxonomy" id="549"/>
    <lineage>
        <taxon>Bacteria</taxon>
        <taxon>Pseudomonadati</taxon>
        <taxon>Pseudomonadota</taxon>
        <taxon>Gammaproteobacteria</taxon>
        <taxon>Enterobacterales</taxon>
        <taxon>Erwiniaceae</taxon>
        <taxon>Pantoea</taxon>
        <taxon>Pantoea agglomerans group</taxon>
    </lineage>
</organism>